<dbReference type="Proteomes" id="UP001631969">
    <property type="component" value="Unassembled WGS sequence"/>
</dbReference>
<evidence type="ECO:0000313" key="1">
    <source>
        <dbReference type="EMBL" id="MFM9329399.1"/>
    </source>
</evidence>
<comment type="caution">
    <text evidence="1">The sequence shown here is derived from an EMBL/GenBank/DDBJ whole genome shotgun (WGS) entry which is preliminary data.</text>
</comment>
<protein>
    <submittedName>
        <fullName evidence="1">TIGR03943 family putative permease subunit</fullName>
    </submittedName>
</protein>
<name>A0ACC7P1A8_9BACL</name>
<dbReference type="EMBL" id="JBJURJ010000008">
    <property type="protein sequence ID" value="MFM9329399.1"/>
    <property type="molecule type" value="Genomic_DNA"/>
</dbReference>
<proteinExistence type="predicted"/>
<organism evidence="1 2">
    <name type="scientific">Paenibacillus mesotrionivorans</name>
    <dbReference type="NCBI Taxonomy" id="3160968"/>
    <lineage>
        <taxon>Bacteria</taxon>
        <taxon>Bacillati</taxon>
        <taxon>Bacillota</taxon>
        <taxon>Bacilli</taxon>
        <taxon>Bacillales</taxon>
        <taxon>Paenibacillaceae</taxon>
        <taxon>Paenibacillus</taxon>
    </lineage>
</organism>
<evidence type="ECO:0000313" key="2">
    <source>
        <dbReference type="Proteomes" id="UP001631969"/>
    </source>
</evidence>
<keyword evidence="2" id="KW-1185">Reference proteome</keyword>
<sequence length="342" mass="36448">MSPRKLGIHYFLRTGILAFFAYYILRLVKHDQLVIYIGPRMQFYVKLAAIGFYLFAVLQLVLAFRSWWGAREQDPSCDCGSCSPASMSAVSHSFFYALFAVPLLLVMLLPDQALGSSLVDKKGITLTGAIAGNAAAASAAAAGKPPAAAAGAGSATGSPAGQGGAIGSPAPGGGSAGTSPAAVSPPPSGDPLDVLFPHDEYSEDLAILAKKLYKKDSISIKDKGFMETVTSIDFYMNNFIGKKVEISGFVYREDGMEENQFVVSRFAVQCCSADSAPFGFMVESSMGKTLNKDTWVNVTGTLGTTQYGGNEILKIDATRIQRIEAPASPYVFPDMDYFKMDP</sequence>
<accession>A0ACC7P1A8</accession>
<reference evidence="1" key="1">
    <citation type="submission" date="2024-12" db="EMBL/GenBank/DDBJ databases">
        <authorList>
            <person name="Wu N."/>
        </authorList>
    </citation>
    <scope>NUCLEOTIDE SEQUENCE</scope>
    <source>
        <strain evidence="1">P15</strain>
    </source>
</reference>
<gene>
    <name evidence="1" type="ORF">ACI1P1_13985</name>
</gene>